<protein>
    <submittedName>
        <fullName evidence="1">Uncharacterized protein</fullName>
    </submittedName>
</protein>
<sequence length="85" mass="9948">MRLCQLAISAIPLSKYFINCKGPRKSELYPPLKKAMKSHTLPPLYIHLARRSSRSFIPIRSWRSMYSSTVILDYSYYVTHARVEI</sequence>
<evidence type="ECO:0000313" key="1">
    <source>
        <dbReference type="EMBL" id="KAI3722794.1"/>
    </source>
</evidence>
<evidence type="ECO:0000313" key="2">
    <source>
        <dbReference type="Proteomes" id="UP001055811"/>
    </source>
</evidence>
<reference evidence="1 2" key="2">
    <citation type="journal article" date="2022" name="Mol. Ecol. Resour.">
        <title>The genomes of chicory, endive, great burdock and yacon provide insights into Asteraceae paleo-polyploidization history and plant inulin production.</title>
        <authorList>
            <person name="Fan W."/>
            <person name="Wang S."/>
            <person name="Wang H."/>
            <person name="Wang A."/>
            <person name="Jiang F."/>
            <person name="Liu H."/>
            <person name="Zhao H."/>
            <person name="Xu D."/>
            <person name="Zhang Y."/>
        </authorList>
    </citation>
    <scope>NUCLEOTIDE SEQUENCE [LARGE SCALE GENOMIC DNA]</scope>
    <source>
        <strain evidence="2">cv. Punajuju</strain>
        <tissue evidence="1">Leaves</tissue>
    </source>
</reference>
<name>A0ACB9BL90_CICIN</name>
<dbReference type="Proteomes" id="UP001055811">
    <property type="component" value="Linkage Group LG06"/>
</dbReference>
<dbReference type="EMBL" id="CM042014">
    <property type="protein sequence ID" value="KAI3722794.1"/>
    <property type="molecule type" value="Genomic_DNA"/>
</dbReference>
<comment type="caution">
    <text evidence="1">The sequence shown here is derived from an EMBL/GenBank/DDBJ whole genome shotgun (WGS) entry which is preliminary data.</text>
</comment>
<gene>
    <name evidence="1" type="ORF">L2E82_33884</name>
</gene>
<reference evidence="2" key="1">
    <citation type="journal article" date="2022" name="Mol. Ecol. Resour.">
        <title>The genomes of chicory, endive, great burdock and yacon provide insights into Asteraceae palaeo-polyploidization history and plant inulin production.</title>
        <authorList>
            <person name="Fan W."/>
            <person name="Wang S."/>
            <person name="Wang H."/>
            <person name="Wang A."/>
            <person name="Jiang F."/>
            <person name="Liu H."/>
            <person name="Zhao H."/>
            <person name="Xu D."/>
            <person name="Zhang Y."/>
        </authorList>
    </citation>
    <scope>NUCLEOTIDE SEQUENCE [LARGE SCALE GENOMIC DNA]</scope>
    <source>
        <strain evidence="2">cv. Punajuju</strain>
    </source>
</reference>
<organism evidence="1 2">
    <name type="scientific">Cichorium intybus</name>
    <name type="common">Chicory</name>
    <dbReference type="NCBI Taxonomy" id="13427"/>
    <lineage>
        <taxon>Eukaryota</taxon>
        <taxon>Viridiplantae</taxon>
        <taxon>Streptophyta</taxon>
        <taxon>Embryophyta</taxon>
        <taxon>Tracheophyta</taxon>
        <taxon>Spermatophyta</taxon>
        <taxon>Magnoliopsida</taxon>
        <taxon>eudicotyledons</taxon>
        <taxon>Gunneridae</taxon>
        <taxon>Pentapetalae</taxon>
        <taxon>asterids</taxon>
        <taxon>campanulids</taxon>
        <taxon>Asterales</taxon>
        <taxon>Asteraceae</taxon>
        <taxon>Cichorioideae</taxon>
        <taxon>Cichorieae</taxon>
        <taxon>Cichoriinae</taxon>
        <taxon>Cichorium</taxon>
    </lineage>
</organism>
<keyword evidence="2" id="KW-1185">Reference proteome</keyword>
<proteinExistence type="predicted"/>
<accession>A0ACB9BL90</accession>